<sequence>MSIAIGSASRHSSSKMDLTPQLAAHISELPSVMHSGAFRISNNMAASSASSSGLVTPINELPPSMMGETNSANGDSQLPMDYFDFDLSSFGMDGGLAPTGINLQAIPEVDDNHRMAVNQSRTLETRRLSSSAGAGTIWADTVDHQNGNSVSDLAQTAMASRGEMLHEQSPAMFAQLNAHQSRHGGSSVGFSGKPGDVNNMVNDGRATNKAVSFGTYGMMQDPAKRHGVTGHFHPQAMPTPAQSGEILPNMHNGMVSPLPLGTGMDGNNVQGEYSMNERGDILFTPLLSPAMTNQGGSLHTSPQFSVGPSAAGVHDYQPETGSSETQRQLQAIQMQQMNLQRQLDQLQQQTQYQQHTQPYVSPMINPQMQNNYGGALALTDGTPLQGPATAQSNPQEFFSPLGSPALNPIHHGVPARGRHRLSISNTTSPASAQGNILPPFSTSQVNDTATVSPALLPQGGGHHVQRFMNMDTNGQAYLTQWAKLLGDNATTPNSQTSEASASSPLHRNTIELGSQISGDQAPANHQHHRQSNTRPASTRSPALGPHRSGNGKSRPSPMIKPSQRPGRSNLGNNSSVSSSPLVTASIGSNQSPAVLNGGLHSATSTVDGSNGSGSLSPVDLSTILMPPPPVPQRRDSGLTSFAPITPATLMQIGSLGNLPTLQESVGTPRTLPEPQPSRRTSKSSQNQSQNQTPKAEQMSLPDFSNQSHPDIARSPVKSNGHARQGGILPANTLERLRAIKPEAKTTAFKFQTKASPLLQATKNGKGGKAANEANIPPEVRKSSHKQAEQRRRDSLKAGFDELRLLLPPINAEALDPETGEPIPGSSAPRLLPKSSLVPDSNPNKAVSKVALLKYSNEYIGRLHGKVERRDNYIDLLKEAIRSCRNLAGFGPDEQLDELVDYAFEDEDEDETPTGLAMEQEALKEGKHSLSQSSSEETDEAGIECEGQPASKRGRRNTTNGTVDSSSSRGKRESLDPITATAGSTRSTRALRKGSISTPNVLPVVDHLLPATHDSVPLDQHFVLSTLNGVDGDIDMIFEDGNA</sequence>
<comment type="caution">
    <text evidence="1">The sequence shown here is derived from an EMBL/GenBank/DDBJ whole genome shotgun (WGS) entry which is preliminary data.</text>
</comment>
<accession>A0ACC2X0Y8</accession>
<name>A0ACC2X0Y8_9TREE</name>
<evidence type="ECO:0000313" key="1">
    <source>
        <dbReference type="EMBL" id="KAJ9116711.1"/>
    </source>
</evidence>
<protein>
    <submittedName>
        <fullName evidence="1">Uncharacterized protein</fullName>
    </submittedName>
</protein>
<evidence type="ECO:0000313" key="2">
    <source>
        <dbReference type="Proteomes" id="UP001230649"/>
    </source>
</evidence>
<organism evidence="1 2">
    <name type="scientific">Naganishia adeliensis</name>
    <dbReference type="NCBI Taxonomy" id="92952"/>
    <lineage>
        <taxon>Eukaryota</taxon>
        <taxon>Fungi</taxon>
        <taxon>Dikarya</taxon>
        <taxon>Basidiomycota</taxon>
        <taxon>Agaricomycotina</taxon>
        <taxon>Tremellomycetes</taxon>
        <taxon>Filobasidiales</taxon>
        <taxon>Filobasidiaceae</taxon>
        <taxon>Naganishia</taxon>
    </lineage>
</organism>
<dbReference type="EMBL" id="JASBWS010000003">
    <property type="protein sequence ID" value="KAJ9116711.1"/>
    <property type="molecule type" value="Genomic_DNA"/>
</dbReference>
<gene>
    <name evidence="1" type="ORF">QFC20_000646</name>
</gene>
<proteinExistence type="predicted"/>
<keyword evidence="2" id="KW-1185">Reference proteome</keyword>
<reference evidence="1" key="1">
    <citation type="submission" date="2023-04" db="EMBL/GenBank/DDBJ databases">
        <title>Draft Genome sequencing of Naganishia species isolated from polar environments using Oxford Nanopore Technology.</title>
        <authorList>
            <person name="Leo P."/>
            <person name="Venkateswaran K."/>
        </authorList>
    </citation>
    <scope>NUCLEOTIDE SEQUENCE</scope>
    <source>
        <strain evidence="1">MNA-CCFEE 5262</strain>
    </source>
</reference>
<dbReference type="Proteomes" id="UP001230649">
    <property type="component" value="Unassembled WGS sequence"/>
</dbReference>